<name>A0A921GFS2_9ACTN</name>
<evidence type="ECO:0000256" key="3">
    <source>
        <dbReference type="ARBA" id="ARBA00022729"/>
    </source>
</evidence>
<evidence type="ECO:0000313" key="8">
    <source>
        <dbReference type="EMBL" id="HJF45471.1"/>
    </source>
</evidence>
<dbReference type="InterPro" id="IPR041033">
    <property type="entry name" value="SpaA_PFL_dom_1"/>
</dbReference>
<feature type="signal peptide" evidence="6">
    <location>
        <begin position="1"/>
        <end position="32"/>
    </location>
</feature>
<dbReference type="PROSITE" id="PS50847">
    <property type="entry name" value="GRAM_POS_ANCHORING"/>
    <property type="match status" value="1"/>
</dbReference>
<evidence type="ECO:0000256" key="1">
    <source>
        <dbReference type="ARBA" id="ARBA00022512"/>
    </source>
</evidence>
<dbReference type="Pfam" id="PF17802">
    <property type="entry name" value="SpaA"/>
    <property type="match status" value="1"/>
</dbReference>
<protein>
    <submittedName>
        <fullName evidence="8">SpaH/EbpB family LPXTG-anchored major pilin</fullName>
    </submittedName>
</protein>
<reference evidence="8" key="2">
    <citation type="submission" date="2021-09" db="EMBL/GenBank/DDBJ databases">
        <authorList>
            <person name="Gilroy R."/>
        </authorList>
    </citation>
    <scope>NUCLEOTIDE SEQUENCE</scope>
    <source>
        <strain evidence="8">CHK124-7917</strain>
    </source>
</reference>
<dbReference type="InterPro" id="IPR013783">
    <property type="entry name" value="Ig-like_fold"/>
</dbReference>
<keyword evidence="5" id="KW-0472">Membrane</keyword>
<evidence type="ECO:0000256" key="6">
    <source>
        <dbReference type="SAM" id="SignalP"/>
    </source>
</evidence>
<dbReference type="NCBIfam" id="NF033902">
    <property type="entry name" value="iso_D2_wall_anc"/>
    <property type="match status" value="1"/>
</dbReference>
<dbReference type="AlphaFoldDB" id="A0A921GFS2"/>
<dbReference type="RefSeq" id="WP_274959232.1">
    <property type="nucleotide sequence ID" value="NZ_DYWQ01000096.1"/>
</dbReference>
<dbReference type="InterPro" id="IPR026466">
    <property type="entry name" value="Fim_isopep_form_D2_dom"/>
</dbReference>
<keyword evidence="1" id="KW-0134">Cell wall</keyword>
<dbReference type="InterPro" id="IPR019931">
    <property type="entry name" value="LPXTG_anchor"/>
</dbReference>
<comment type="caution">
    <text evidence="8">The sequence shown here is derived from an EMBL/GenBank/DDBJ whole genome shotgun (WGS) entry which is preliminary data.</text>
</comment>
<sequence>MARKKSWGLRGLLAAFAAVLVALAALPATALAAVTGNETYQFTIDGLQPRDKVDLYQVVTYDPYDADANTFTWDFATDDLAAALAEAGFTKSNYNDSVYMTPTRAEQAAEIMATKLNGVAVADTQTVETEATSVTTDSLGVGQYLVVVTPSADTSGVIYQYAILNVQPDKVAESEDWEINPYVWMGDAAVESTQLNMKSNEIPFEKTTTDDGNNQASRTDDYGVGEKVPFTITTKVPTYGDNVVNPTFTISDVMGTGLIFDSDENPVTVTIDETPYTVQQGVDAGYFQFKEDKNGFTIEFKYNVLKAANLAGADVVVSYTATITSDAVQTNPATNSATLRYSNGPEVNTSSDSVDVYTFAINLTKVDADTSHALPGAVFGLYTTSQAAQEATADNPGTGTGTFVGTVTTGSQGEASFEDLGEGTYYLKELDAPEGYQLDGTIHTIDLNDTTNESVAGYVLSQTITNTKTPSLPVTGGEGTIAITATGVVLIAGAAALIVRARRQHNN</sequence>
<organism evidence="8 9">
    <name type="scientific">Thermophilibacter provencensis</name>
    <dbReference type="NCBI Taxonomy" id="1852386"/>
    <lineage>
        <taxon>Bacteria</taxon>
        <taxon>Bacillati</taxon>
        <taxon>Actinomycetota</taxon>
        <taxon>Coriobacteriia</taxon>
        <taxon>Coriobacteriales</taxon>
        <taxon>Atopobiaceae</taxon>
        <taxon>Thermophilibacter</taxon>
    </lineage>
</organism>
<feature type="chain" id="PRO_5037136455" evidence="6">
    <location>
        <begin position="33"/>
        <end position="507"/>
    </location>
</feature>
<dbReference type="Pfam" id="PF16569">
    <property type="entry name" value="GramPos_pilinBB"/>
    <property type="match status" value="1"/>
</dbReference>
<dbReference type="InterPro" id="IPR048052">
    <property type="entry name" value="FM1-like"/>
</dbReference>
<keyword evidence="3 6" id="KW-0732">Signal</keyword>
<evidence type="ECO:0000256" key="2">
    <source>
        <dbReference type="ARBA" id="ARBA00022525"/>
    </source>
</evidence>
<dbReference type="NCBIfam" id="TIGR04226">
    <property type="entry name" value="RrgB_K2N_iso_D2"/>
    <property type="match status" value="1"/>
</dbReference>
<dbReference type="GO" id="GO:0005975">
    <property type="term" value="P:carbohydrate metabolic process"/>
    <property type="evidence" value="ECO:0007669"/>
    <property type="project" value="UniProtKB-ARBA"/>
</dbReference>
<reference evidence="8" key="1">
    <citation type="journal article" date="2021" name="PeerJ">
        <title>Extensive microbial diversity within the chicken gut microbiome revealed by metagenomics and culture.</title>
        <authorList>
            <person name="Gilroy R."/>
            <person name="Ravi A."/>
            <person name="Getino M."/>
            <person name="Pursley I."/>
            <person name="Horton D.L."/>
            <person name="Alikhan N.F."/>
            <person name="Baker D."/>
            <person name="Gharbi K."/>
            <person name="Hall N."/>
            <person name="Watson M."/>
            <person name="Adriaenssens E.M."/>
            <person name="Foster-Nyarko E."/>
            <person name="Jarju S."/>
            <person name="Secka A."/>
            <person name="Antonio M."/>
            <person name="Oren A."/>
            <person name="Chaudhuri R.R."/>
            <person name="La Ragione R."/>
            <person name="Hildebrand F."/>
            <person name="Pallen M.J."/>
        </authorList>
    </citation>
    <scope>NUCLEOTIDE SEQUENCE</scope>
    <source>
        <strain evidence="8">CHK124-7917</strain>
    </source>
</reference>
<dbReference type="EMBL" id="DYWQ01000096">
    <property type="protein sequence ID" value="HJF45471.1"/>
    <property type="molecule type" value="Genomic_DNA"/>
</dbReference>
<feature type="transmembrane region" description="Helical" evidence="5">
    <location>
        <begin position="479"/>
        <end position="499"/>
    </location>
</feature>
<dbReference type="Gene3D" id="2.60.40.10">
    <property type="entry name" value="Immunoglobulins"/>
    <property type="match status" value="1"/>
</dbReference>
<dbReference type="Pfam" id="PF00746">
    <property type="entry name" value="Gram_pos_anchor"/>
    <property type="match status" value="1"/>
</dbReference>
<gene>
    <name evidence="8" type="ORF">K8U72_06790</name>
</gene>
<dbReference type="SUPFAM" id="SSF49478">
    <property type="entry name" value="Cna protein B-type domain"/>
    <property type="match status" value="1"/>
</dbReference>
<keyword evidence="5" id="KW-1133">Transmembrane helix</keyword>
<keyword evidence="4" id="KW-0572">Peptidoglycan-anchor</keyword>
<dbReference type="Proteomes" id="UP000697330">
    <property type="component" value="Unassembled WGS sequence"/>
</dbReference>
<dbReference type="Gene3D" id="2.60.40.740">
    <property type="match status" value="1"/>
</dbReference>
<evidence type="ECO:0000256" key="5">
    <source>
        <dbReference type="SAM" id="Phobius"/>
    </source>
</evidence>
<keyword evidence="2" id="KW-0964">Secreted</keyword>
<dbReference type="InterPro" id="IPR032334">
    <property type="entry name" value="GramPos_pilinBB"/>
</dbReference>
<proteinExistence type="predicted"/>
<evidence type="ECO:0000256" key="4">
    <source>
        <dbReference type="ARBA" id="ARBA00023088"/>
    </source>
</evidence>
<dbReference type="NCBIfam" id="TIGR01167">
    <property type="entry name" value="LPXTG_anchor"/>
    <property type="match status" value="1"/>
</dbReference>
<keyword evidence="5" id="KW-0812">Transmembrane</keyword>
<feature type="domain" description="Gram-positive cocci surface proteins LPxTG" evidence="7">
    <location>
        <begin position="472"/>
        <end position="507"/>
    </location>
</feature>
<evidence type="ECO:0000313" key="9">
    <source>
        <dbReference type="Proteomes" id="UP000697330"/>
    </source>
</evidence>
<evidence type="ECO:0000259" key="7">
    <source>
        <dbReference type="PROSITE" id="PS50847"/>
    </source>
</evidence>
<accession>A0A921GFS2</accession>